<reference evidence="7 8" key="1">
    <citation type="journal article" date="2021" name="Cell">
        <title>Tracing the genetic footprints of vertebrate landing in non-teleost ray-finned fishes.</title>
        <authorList>
            <person name="Bi X."/>
            <person name="Wang K."/>
            <person name="Yang L."/>
            <person name="Pan H."/>
            <person name="Jiang H."/>
            <person name="Wei Q."/>
            <person name="Fang M."/>
            <person name="Yu H."/>
            <person name="Zhu C."/>
            <person name="Cai Y."/>
            <person name="He Y."/>
            <person name="Gan X."/>
            <person name="Zeng H."/>
            <person name="Yu D."/>
            <person name="Zhu Y."/>
            <person name="Jiang H."/>
            <person name="Qiu Q."/>
            <person name="Yang H."/>
            <person name="Zhang Y.E."/>
            <person name="Wang W."/>
            <person name="Zhu M."/>
            <person name="He S."/>
            <person name="Zhang G."/>
        </authorList>
    </citation>
    <scope>NUCLEOTIDE SEQUENCE [LARGE SCALE GENOMIC DNA]</scope>
    <source>
        <strain evidence="7">Bchr_013</strain>
    </source>
</reference>
<dbReference type="AlphaFoldDB" id="A0A8X7XKV6"/>
<evidence type="ECO:0000256" key="5">
    <source>
        <dbReference type="SAM" id="MobiDB-lite"/>
    </source>
</evidence>
<feature type="domain" description="PH" evidence="6">
    <location>
        <begin position="688"/>
        <end position="782"/>
    </location>
</feature>
<dbReference type="PANTHER" id="PTHR14338">
    <property type="entry name" value="ACTIN FILAMENT-ASSOCIATED PROTEIN 1 FAMILY MEMBER"/>
    <property type="match status" value="1"/>
</dbReference>
<evidence type="ECO:0000256" key="4">
    <source>
        <dbReference type="ARBA" id="ARBA00023054"/>
    </source>
</evidence>
<dbReference type="InterPro" id="IPR024057">
    <property type="entry name" value="Nucleoplasmin_core_dom"/>
</dbReference>
<dbReference type="InterPro" id="IPR001849">
    <property type="entry name" value="PH_domain"/>
</dbReference>
<feature type="non-terminal residue" evidence="7">
    <location>
        <position position="849"/>
    </location>
</feature>
<evidence type="ECO:0000313" key="8">
    <source>
        <dbReference type="Proteomes" id="UP000886611"/>
    </source>
</evidence>
<dbReference type="InterPro" id="IPR011993">
    <property type="entry name" value="PH-like_dom_sf"/>
</dbReference>
<accession>A0A8X7XKV6</accession>
<feature type="compositionally biased region" description="Acidic residues" evidence="5">
    <location>
        <begin position="242"/>
        <end position="258"/>
    </location>
</feature>
<dbReference type="Gene3D" id="2.60.120.340">
    <property type="entry name" value="Nucleoplasmin core domain"/>
    <property type="match status" value="1"/>
</dbReference>
<dbReference type="Gene3D" id="2.30.29.30">
    <property type="entry name" value="Pleckstrin-homology domain (PH domain)/Phosphotyrosine-binding domain (PTB)"/>
    <property type="match status" value="2"/>
</dbReference>
<evidence type="ECO:0000256" key="2">
    <source>
        <dbReference type="ARBA" id="ARBA00022490"/>
    </source>
</evidence>
<feature type="compositionally biased region" description="Acidic residues" evidence="5">
    <location>
        <begin position="439"/>
        <end position="448"/>
    </location>
</feature>
<dbReference type="Pfam" id="PF16182">
    <property type="entry name" value="AbLIM_anchor"/>
    <property type="match status" value="1"/>
</dbReference>
<evidence type="ECO:0000256" key="1">
    <source>
        <dbReference type="ARBA" id="ARBA00004496"/>
    </source>
</evidence>
<dbReference type="EMBL" id="JAATIS010000220">
    <property type="protein sequence ID" value="KAG2469120.1"/>
    <property type="molecule type" value="Genomic_DNA"/>
</dbReference>
<name>A0A8X7XKV6_POLSE</name>
<dbReference type="SUPFAM" id="SSF69203">
    <property type="entry name" value="Nucleoplasmin-like core domain"/>
    <property type="match status" value="1"/>
</dbReference>
<comment type="caution">
    <text evidence="7">The sequence shown here is derived from an EMBL/GenBank/DDBJ whole genome shotgun (WGS) entry which is preliminary data.</text>
</comment>
<evidence type="ECO:0000259" key="6">
    <source>
        <dbReference type="PROSITE" id="PS50003"/>
    </source>
</evidence>
<dbReference type="SUPFAM" id="SSF50729">
    <property type="entry name" value="PH domain-like"/>
    <property type="match status" value="2"/>
</dbReference>
<dbReference type="InterPro" id="IPR032402">
    <property type="entry name" value="AbLIM_anchor"/>
</dbReference>
<evidence type="ECO:0000256" key="3">
    <source>
        <dbReference type="ARBA" id="ARBA00022737"/>
    </source>
</evidence>
<feature type="non-terminal residue" evidence="7">
    <location>
        <position position="1"/>
    </location>
</feature>
<dbReference type="Pfam" id="PF03066">
    <property type="entry name" value="Nucleoplasmin"/>
    <property type="match status" value="1"/>
</dbReference>
<feature type="region of interest" description="Disordered" evidence="5">
    <location>
        <begin position="242"/>
        <end position="275"/>
    </location>
</feature>
<sequence length="849" mass="95146">MEGGGPFYIHPDMLQVPPDNLLPALPGVAEVPAVHPKALQMSLVFFPPAIPGVAEMLRVRTAQASGRPLAVTTGPYTIELLSSVPVVPKATRAVAPSRSGGDIIPTPVLLGVPAGYHPQLLATLDIIMWGFSHTRCELSDKKTSYTFASDDTKYQHQLALRTVCLGADAKDEFNVVEIIAKEESGDESPVPFVTLKPSVMPTVTLSGIELPPPVCFRLKSGSGPVYISGQHVALEEDLSFDEEIEEEEEEEEVEEEMESPPKPVKRSAPNKKVGQTKAKMDNQVLGYKDLAAIPKDKAILDIERPDLMIYEPHFNYSALDKIDLPRSRENFVGKEPRDWMEQRSPGSTSVTSLVHGRPSVVSNKSGVQHFHRPESSVSVPHSKHIEDIIIESSKFPAAQPPDPNQPSKIETDYWPCPPSLAVMESEWKKRTSSQRTGKEEDDEYDDSDLTEEMKQLRHLQRKELNKIQSNLGKLILKEEIEKSLPIRRKTRSLPDRTLLHSECLDSDSSHYESYGEEEDDDVKDRAHYIQWTALQTTLKPVAESRICGFLWRKKWLGQWTKQLFVIRNHLLLCYKCAKDLHPLLELSLRGCQVTYKSKHSKKMQHELKVATTSETVVIGFQSCEQAEEWRKVWRPPYSTLIACALLQVIEEVSGSPCFDKEADSSCSVSLEKLVEPSKASHNSAMETKIQKKGFLNILMNCQWQSLWCNIEDGVLKMYKDDTCSDSAQYSIHLHGCEVKPGPDTAQSFRVTISQQSVNMAVLETGSSEDRDNWLHLLLDRSSIPSEECKQSPLDSFAHCDAANPLSGLLSRRFPAPNMYIDDPFQQQSGAKHTEPVYSNTDVLEQMVSL</sequence>
<keyword evidence="2" id="KW-0963">Cytoplasm</keyword>
<dbReference type="Pfam" id="PF00169">
    <property type="entry name" value="PH"/>
    <property type="match status" value="2"/>
</dbReference>
<comment type="subcellular location">
    <subcellularLocation>
        <location evidence="1">Cytoplasm</location>
    </subcellularLocation>
</comment>
<dbReference type="GO" id="GO:0005829">
    <property type="term" value="C:cytosol"/>
    <property type="evidence" value="ECO:0007669"/>
    <property type="project" value="TreeGrafter"/>
</dbReference>
<dbReference type="SMART" id="SM00233">
    <property type="entry name" value="PH"/>
    <property type="match status" value="2"/>
</dbReference>
<organism evidence="7 8">
    <name type="scientific">Polypterus senegalus</name>
    <name type="common">Senegal bichir</name>
    <dbReference type="NCBI Taxonomy" id="55291"/>
    <lineage>
        <taxon>Eukaryota</taxon>
        <taxon>Metazoa</taxon>
        <taxon>Chordata</taxon>
        <taxon>Craniata</taxon>
        <taxon>Vertebrata</taxon>
        <taxon>Euteleostomi</taxon>
        <taxon>Actinopterygii</taxon>
        <taxon>Polypteriformes</taxon>
        <taxon>Polypteridae</taxon>
        <taxon>Polypterus</taxon>
    </lineage>
</organism>
<proteinExistence type="predicted"/>
<evidence type="ECO:0000313" key="7">
    <source>
        <dbReference type="EMBL" id="KAG2469120.1"/>
    </source>
</evidence>
<keyword evidence="4" id="KW-0175">Coiled coil</keyword>
<dbReference type="GO" id="GO:0017124">
    <property type="term" value="F:SH3 domain binding"/>
    <property type="evidence" value="ECO:0007669"/>
    <property type="project" value="TreeGrafter"/>
</dbReference>
<dbReference type="InterPro" id="IPR030113">
    <property type="entry name" value="AFAP"/>
</dbReference>
<keyword evidence="8" id="KW-1185">Reference proteome</keyword>
<dbReference type="PROSITE" id="PS50003">
    <property type="entry name" value="PH_DOMAIN"/>
    <property type="match status" value="2"/>
</dbReference>
<dbReference type="Proteomes" id="UP000886611">
    <property type="component" value="Unassembled WGS sequence"/>
</dbReference>
<protein>
    <submittedName>
        <fullName evidence="7">DEMA protein</fullName>
    </submittedName>
</protein>
<keyword evidence="3" id="KW-0677">Repeat</keyword>
<dbReference type="FunFam" id="2.60.120.340:FF:000007">
    <property type="entry name" value="Nucleophosmin 1a"/>
    <property type="match status" value="1"/>
</dbReference>
<feature type="domain" description="PH" evidence="6">
    <location>
        <begin position="543"/>
        <end position="638"/>
    </location>
</feature>
<dbReference type="InterPro" id="IPR036824">
    <property type="entry name" value="Nucleoplasmin_core_dom_sf"/>
</dbReference>
<gene>
    <name evidence="7" type="primary">Dmtn</name>
    <name evidence="7" type="ORF">GTO96_0004735</name>
</gene>
<dbReference type="PANTHER" id="PTHR14338:SF9">
    <property type="entry name" value="ACTIN FILAMENT-ASSOCIATED PROTEIN 1-LIKE 2"/>
    <property type="match status" value="1"/>
</dbReference>
<feature type="region of interest" description="Disordered" evidence="5">
    <location>
        <begin position="424"/>
        <end position="448"/>
    </location>
</feature>